<name>A0A2R8AGI9_9RHOB</name>
<reference evidence="2 3" key="1">
    <citation type="submission" date="2018-03" db="EMBL/GenBank/DDBJ databases">
        <authorList>
            <person name="Keele B.F."/>
        </authorList>
    </citation>
    <scope>NUCLEOTIDE SEQUENCE [LARGE SCALE GENOMIC DNA]</scope>
    <source>
        <strain evidence="2 3">CECT 8811</strain>
    </source>
</reference>
<gene>
    <name evidence="2" type="ORF">ALP8811_00166</name>
</gene>
<organism evidence="2 3">
    <name type="scientific">Aliiroseovarius pelagivivens</name>
    <dbReference type="NCBI Taxonomy" id="1639690"/>
    <lineage>
        <taxon>Bacteria</taxon>
        <taxon>Pseudomonadati</taxon>
        <taxon>Pseudomonadota</taxon>
        <taxon>Alphaproteobacteria</taxon>
        <taxon>Rhodobacterales</taxon>
        <taxon>Paracoccaceae</taxon>
        <taxon>Aliiroseovarius</taxon>
    </lineage>
</organism>
<keyword evidence="3" id="KW-1185">Reference proteome</keyword>
<protein>
    <submittedName>
        <fullName evidence="2">Uncharacterized protein</fullName>
    </submittedName>
</protein>
<accession>A0A2R8AGI9</accession>
<proteinExistence type="predicted"/>
<evidence type="ECO:0000313" key="3">
    <source>
        <dbReference type="Proteomes" id="UP000244911"/>
    </source>
</evidence>
<dbReference type="EMBL" id="OMOI01000001">
    <property type="protein sequence ID" value="SPF75181.1"/>
    <property type="molecule type" value="Genomic_DNA"/>
</dbReference>
<feature type="transmembrane region" description="Helical" evidence="1">
    <location>
        <begin position="20"/>
        <end position="38"/>
    </location>
</feature>
<keyword evidence="1" id="KW-1133">Transmembrane helix</keyword>
<keyword evidence="1" id="KW-0472">Membrane</keyword>
<dbReference type="AlphaFoldDB" id="A0A2R8AGI9"/>
<evidence type="ECO:0000313" key="2">
    <source>
        <dbReference type="EMBL" id="SPF75181.1"/>
    </source>
</evidence>
<dbReference type="Proteomes" id="UP000244911">
    <property type="component" value="Unassembled WGS sequence"/>
</dbReference>
<evidence type="ECO:0000256" key="1">
    <source>
        <dbReference type="SAM" id="Phobius"/>
    </source>
</evidence>
<sequence length="39" mass="4204">MKNLIKKFADEELGNAVIDWTVLISGAVMMVTAVVLAVI</sequence>
<keyword evidence="1" id="KW-0812">Transmembrane</keyword>